<dbReference type="InterPro" id="IPR019818">
    <property type="entry name" value="IsoCit/isopropylmalate_DH_CS"/>
</dbReference>
<evidence type="ECO:0000256" key="4">
    <source>
        <dbReference type="ARBA" id="ARBA00011738"/>
    </source>
</evidence>
<comment type="subunit">
    <text evidence="4">Homodimer.</text>
</comment>
<dbReference type="NCBIfam" id="TIGR02924">
    <property type="entry name" value="ICDH_alpha"/>
    <property type="match status" value="1"/>
</dbReference>
<evidence type="ECO:0000256" key="1">
    <source>
        <dbReference type="ARBA" id="ARBA00001936"/>
    </source>
</evidence>
<keyword evidence="11" id="KW-0521">NADP</keyword>
<evidence type="ECO:0000256" key="3">
    <source>
        <dbReference type="ARBA" id="ARBA00007769"/>
    </source>
</evidence>
<name>A0ABT7QVI5_9BACT</name>
<dbReference type="InterPro" id="IPR040978">
    <property type="entry name" value="Isocitrate_DH_TT1725_C"/>
</dbReference>
<dbReference type="Pfam" id="PF00180">
    <property type="entry name" value="Iso_dh"/>
    <property type="match status" value="1"/>
</dbReference>
<dbReference type="PROSITE" id="PS00470">
    <property type="entry name" value="IDH_IMDH"/>
    <property type="match status" value="1"/>
</dbReference>
<dbReference type="Gene3D" id="3.40.718.10">
    <property type="entry name" value="Isopropylmalate Dehydrogenase"/>
    <property type="match status" value="1"/>
</dbReference>
<keyword evidence="7" id="KW-0329">Glyoxylate bypass</keyword>
<evidence type="ECO:0000256" key="15">
    <source>
        <dbReference type="ARBA" id="ARBA00029765"/>
    </source>
</evidence>
<dbReference type="EMBL" id="JAQIBC010000019">
    <property type="protein sequence ID" value="MDM5264787.1"/>
    <property type="molecule type" value="Genomic_DNA"/>
</dbReference>
<comment type="cofactor">
    <cofactor evidence="1">
        <name>Mn(2+)</name>
        <dbReference type="ChEBI" id="CHEBI:29035"/>
    </cofactor>
</comment>
<evidence type="ECO:0000256" key="5">
    <source>
        <dbReference type="ARBA" id="ARBA00013013"/>
    </source>
</evidence>
<keyword evidence="10" id="KW-0460">Magnesium</keyword>
<evidence type="ECO:0000256" key="7">
    <source>
        <dbReference type="ARBA" id="ARBA00022435"/>
    </source>
</evidence>
<comment type="similarity">
    <text evidence="3">Belongs to the isocitrate and isopropylmalate dehydrogenases family.</text>
</comment>
<evidence type="ECO:0000313" key="20">
    <source>
        <dbReference type="EMBL" id="MDM5264787.1"/>
    </source>
</evidence>
<dbReference type="PANTHER" id="PTHR11835">
    <property type="entry name" value="DECARBOXYLATING DEHYDROGENASES-ISOCITRATE, ISOPROPYLMALATE, TARTRATE"/>
    <property type="match status" value="1"/>
</dbReference>
<evidence type="ECO:0000256" key="17">
    <source>
        <dbReference type="ARBA" id="ARBA00031098"/>
    </source>
</evidence>
<evidence type="ECO:0000256" key="6">
    <source>
        <dbReference type="ARBA" id="ARBA00019562"/>
    </source>
</evidence>
<dbReference type="Gene3D" id="3.30.70.1570">
    <property type="match status" value="1"/>
</dbReference>
<organism evidence="20 21">
    <name type="scientific">Sulfurovum xiamenensis</name>
    <dbReference type="NCBI Taxonomy" id="3019066"/>
    <lineage>
        <taxon>Bacteria</taxon>
        <taxon>Pseudomonadati</taxon>
        <taxon>Campylobacterota</taxon>
        <taxon>Epsilonproteobacteria</taxon>
        <taxon>Campylobacterales</taxon>
        <taxon>Sulfurovaceae</taxon>
        <taxon>Sulfurovum</taxon>
    </lineage>
</organism>
<evidence type="ECO:0000256" key="14">
    <source>
        <dbReference type="ARBA" id="ARBA00023554"/>
    </source>
</evidence>
<evidence type="ECO:0000256" key="16">
    <source>
        <dbReference type="ARBA" id="ARBA00029990"/>
    </source>
</evidence>
<evidence type="ECO:0000256" key="18">
    <source>
        <dbReference type="ARBA" id="ARBA00046127"/>
    </source>
</evidence>
<evidence type="ECO:0000256" key="10">
    <source>
        <dbReference type="ARBA" id="ARBA00022842"/>
    </source>
</evidence>
<proteinExistence type="inferred from homology"/>
<dbReference type="SUPFAM" id="SSF53659">
    <property type="entry name" value="Isocitrate/Isopropylmalate dehydrogenase-like"/>
    <property type="match status" value="1"/>
</dbReference>
<evidence type="ECO:0000256" key="12">
    <source>
        <dbReference type="ARBA" id="ARBA00023002"/>
    </source>
</evidence>
<dbReference type="InterPro" id="IPR024084">
    <property type="entry name" value="IsoPropMal-DH-like_dom"/>
</dbReference>
<dbReference type="SMART" id="SM01329">
    <property type="entry name" value="Iso_dh"/>
    <property type="match status" value="1"/>
</dbReference>
<keyword evidence="9" id="KW-0479">Metal-binding</keyword>
<keyword evidence="8" id="KW-0816">Tricarboxylic acid cycle</keyword>
<evidence type="ECO:0000256" key="2">
    <source>
        <dbReference type="ARBA" id="ARBA00001946"/>
    </source>
</evidence>
<dbReference type="NCBIfam" id="NF006673">
    <property type="entry name" value="PRK09222.1"/>
    <property type="match status" value="1"/>
</dbReference>
<evidence type="ECO:0000256" key="9">
    <source>
        <dbReference type="ARBA" id="ARBA00022723"/>
    </source>
</evidence>
<dbReference type="PANTHER" id="PTHR11835:SF43">
    <property type="entry name" value="ISOPROPYLMALATE DEHYDROGENASE-LIKE DOMAIN-CONTAINING PROTEIN"/>
    <property type="match status" value="1"/>
</dbReference>
<comment type="caution">
    <text evidence="20">The sequence shown here is derived from an EMBL/GenBank/DDBJ whole genome shotgun (WGS) entry which is preliminary data.</text>
</comment>
<evidence type="ECO:0000313" key="21">
    <source>
        <dbReference type="Proteomes" id="UP001169066"/>
    </source>
</evidence>
<dbReference type="Pfam" id="PF18324">
    <property type="entry name" value="Isocitrate_DH_C_bact"/>
    <property type="match status" value="1"/>
</dbReference>
<comment type="catalytic activity">
    <reaction evidence="14">
        <text>D-threo-isocitrate + NADP(+) = 2-oxoglutarate + CO2 + NADPH</text>
        <dbReference type="Rhea" id="RHEA:19629"/>
        <dbReference type="ChEBI" id="CHEBI:15562"/>
        <dbReference type="ChEBI" id="CHEBI:16526"/>
        <dbReference type="ChEBI" id="CHEBI:16810"/>
        <dbReference type="ChEBI" id="CHEBI:57783"/>
        <dbReference type="ChEBI" id="CHEBI:58349"/>
        <dbReference type="EC" id="1.1.1.42"/>
    </reaction>
</comment>
<dbReference type="EC" id="1.1.1.42" evidence="5"/>
<reference evidence="20" key="1">
    <citation type="submission" date="2023-01" db="EMBL/GenBank/DDBJ databases">
        <title>Sulfurovum sp. XTW-4 genome assembly.</title>
        <authorList>
            <person name="Wang J."/>
        </authorList>
    </citation>
    <scope>NUCLEOTIDE SEQUENCE</scope>
    <source>
        <strain evidence="20">XTW-4</strain>
    </source>
</reference>
<comment type="cofactor">
    <cofactor evidence="2">
        <name>Mg(2+)</name>
        <dbReference type="ChEBI" id="CHEBI:18420"/>
    </cofactor>
</comment>
<sequence length="486" mass="53547">MAKQTITVARGDGIGPEIMDASIRVLDAAGADVEWEHIDVGEQVYLSGNTSGIGQEAWDSIKKNKVLFKAPITTPQGGGYKSLNVTIRKTLGLYANVRPAIAYDPFVPSKFPGMNVVTIRENEEDLYAGIEHQQTPEVTQCLKIITRPGCEKICQYAFEYAKAYGRKRITCMIKDNIMKITDGLFVKVFYETAKKYPEIQADDWIIDIGMAKLVDAPEEFDMVLMPNLYGDVATDILGLMTGSVGIAPGANVGDDIAMYEAIHGSAPRHAGQNKANPSGLLLSGVMMMVQVGQPEVAEKVHNAWLKTIEDGIVTYDLARKLKAAGKEYTEVGTKEFADAVIERLGQKPSTLEAVKYDKAIKIKKPELTNVRNTKMNLIGCDIFTKDDCDANTIGDKLVELTEGTNIALKMISNRGQKVYPSGHPETFLTDHWRCRFYNKTQGDVITNSDITDMMNKISDAGIEVIKTENLYAFEDGERAYSLGQGE</sequence>
<evidence type="ECO:0000256" key="11">
    <source>
        <dbReference type="ARBA" id="ARBA00022857"/>
    </source>
</evidence>
<dbReference type="InterPro" id="IPR046997">
    <property type="entry name" value="Isocitrate_DH_TT1725_C_sf"/>
</dbReference>
<keyword evidence="12 20" id="KW-0560">Oxidoreductase</keyword>
<dbReference type="InterPro" id="IPR014273">
    <property type="entry name" value="Isocitrate_DH_bac-typ"/>
</dbReference>
<evidence type="ECO:0000256" key="8">
    <source>
        <dbReference type="ARBA" id="ARBA00022532"/>
    </source>
</evidence>
<feature type="domain" description="Isopropylmalate dehydrogenase-like" evidence="19">
    <location>
        <begin position="5"/>
        <end position="340"/>
    </location>
</feature>
<gene>
    <name evidence="20" type="ORF">PF327_11365</name>
</gene>
<keyword evidence="13" id="KW-0464">Manganese</keyword>
<dbReference type="Proteomes" id="UP001169066">
    <property type="component" value="Unassembled WGS sequence"/>
</dbReference>
<evidence type="ECO:0000256" key="13">
    <source>
        <dbReference type="ARBA" id="ARBA00023211"/>
    </source>
</evidence>
<dbReference type="GO" id="GO:0004450">
    <property type="term" value="F:isocitrate dehydrogenase (NADP+) activity"/>
    <property type="evidence" value="ECO:0007669"/>
    <property type="project" value="UniProtKB-EC"/>
</dbReference>
<protein>
    <recommendedName>
        <fullName evidence="6">Isocitrate dehydrogenase [NADP]</fullName>
        <ecNumber evidence="5">1.1.1.42</ecNumber>
    </recommendedName>
    <alternativeName>
        <fullName evidence="15">IDP</fullName>
    </alternativeName>
    <alternativeName>
        <fullName evidence="16">NADP(+)-specific ICDH</fullName>
    </alternativeName>
    <alternativeName>
        <fullName evidence="17">Oxalosuccinate decarboxylase</fullName>
    </alternativeName>
</protein>
<dbReference type="RefSeq" id="WP_289402670.1">
    <property type="nucleotide sequence ID" value="NZ_JAQIBC010000019.1"/>
</dbReference>
<evidence type="ECO:0000259" key="19">
    <source>
        <dbReference type="SMART" id="SM01329"/>
    </source>
</evidence>
<accession>A0ABT7QVI5</accession>
<comment type="function">
    <text evidence="18">Catalyzes the oxidative decarboxylation of isocitrate to 2-oxoglutarate and carbon dioxide with the concomitant reduction of NADP(+).</text>
</comment>
<keyword evidence="21" id="KW-1185">Reference proteome</keyword>